<protein>
    <submittedName>
        <fullName evidence="1">Uncharacterized protein</fullName>
    </submittedName>
</protein>
<dbReference type="HOGENOM" id="CLU_2672561_0_0_1"/>
<dbReference type="Proteomes" id="UP000053989">
    <property type="component" value="Unassembled WGS sequence"/>
</dbReference>
<dbReference type="InParanoid" id="A0A0C3AD71"/>
<reference evidence="2" key="2">
    <citation type="submission" date="2015-01" db="EMBL/GenBank/DDBJ databases">
        <title>Evolutionary Origins and Diversification of the Mycorrhizal Mutualists.</title>
        <authorList>
            <consortium name="DOE Joint Genome Institute"/>
            <consortium name="Mycorrhizal Genomics Consortium"/>
            <person name="Kohler A."/>
            <person name="Kuo A."/>
            <person name="Nagy L.G."/>
            <person name="Floudas D."/>
            <person name="Copeland A."/>
            <person name="Barry K.W."/>
            <person name="Cichocki N."/>
            <person name="Veneault-Fourrey C."/>
            <person name="LaButti K."/>
            <person name="Lindquist E.A."/>
            <person name="Lipzen A."/>
            <person name="Lundell T."/>
            <person name="Morin E."/>
            <person name="Murat C."/>
            <person name="Riley R."/>
            <person name="Ohm R."/>
            <person name="Sun H."/>
            <person name="Tunlid A."/>
            <person name="Henrissat B."/>
            <person name="Grigoriev I.V."/>
            <person name="Hibbett D.S."/>
            <person name="Martin F."/>
        </authorList>
    </citation>
    <scope>NUCLEOTIDE SEQUENCE [LARGE SCALE GENOMIC DNA]</scope>
    <source>
        <strain evidence="2">Foug A</strain>
    </source>
</reference>
<evidence type="ECO:0000313" key="2">
    <source>
        <dbReference type="Proteomes" id="UP000053989"/>
    </source>
</evidence>
<accession>A0A0C3AD71</accession>
<name>A0A0C3AD71_9AGAM</name>
<dbReference type="AlphaFoldDB" id="A0A0C3AD71"/>
<sequence>MSHRPIEAHIFLESLPALSQWSNISSFQTGPPPRHCYPRQAERHHLRLFSEHLDALLHGLRRVDDPVVDDLSYEL</sequence>
<organism evidence="1 2">
    <name type="scientific">Scleroderma citrinum Foug A</name>
    <dbReference type="NCBI Taxonomy" id="1036808"/>
    <lineage>
        <taxon>Eukaryota</taxon>
        <taxon>Fungi</taxon>
        <taxon>Dikarya</taxon>
        <taxon>Basidiomycota</taxon>
        <taxon>Agaricomycotina</taxon>
        <taxon>Agaricomycetes</taxon>
        <taxon>Agaricomycetidae</taxon>
        <taxon>Boletales</taxon>
        <taxon>Sclerodermatineae</taxon>
        <taxon>Sclerodermataceae</taxon>
        <taxon>Scleroderma</taxon>
    </lineage>
</organism>
<proteinExistence type="predicted"/>
<evidence type="ECO:0000313" key="1">
    <source>
        <dbReference type="EMBL" id="KIM62882.1"/>
    </source>
</evidence>
<gene>
    <name evidence="1" type="ORF">SCLCIDRAFT_1214677</name>
</gene>
<dbReference type="EMBL" id="KN822039">
    <property type="protein sequence ID" value="KIM62882.1"/>
    <property type="molecule type" value="Genomic_DNA"/>
</dbReference>
<keyword evidence="2" id="KW-1185">Reference proteome</keyword>
<reference evidence="1 2" key="1">
    <citation type="submission" date="2014-04" db="EMBL/GenBank/DDBJ databases">
        <authorList>
            <consortium name="DOE Joint Genome Institute"/>
            <person name="Kuo A."/>
            <person name="Kohler A."/>
            <person name="Nagy L.G."/>
            <person name="Floudas D."/>
            <person name="Copeland A."/>
            <person name="Barry K.W."/>
            <person name="Cichocki N."/>
            <person name="Veneault-Fourrey C."/>
            <person name="LaButti K."/>
            <person name="Lindquist E.A."/>
            <person name="Lipzen A."/>
            <person name="Lundell T."/>
            <person name="Morin E."/>
            <person name="Murat C."/>
            <person name="Sun H."/>
            <person name="Tunlid A."/>
            <person name="Henrissat B."/>
            <person name="Grigoriev I.V."/>
            <person name="Hibbett D.S."/>
            <person name="Martin F."/>
            <person name="Nordberg H.P."/>
            <person name="Cantor M.N."/>
            <person name="Hua S.X."/>
        </authorList>
    </citation>
    <scope>NUCLEOTIDE SEQUENCE [LARGE SCALE GENOMIC DNA]</scope>
    <source>
        <strain evidence="1 2">Foug A</strain>
    </source>
</reference>